<evidence type="ECO:0000313" key="2">
    <source>
        <dbReference type="Proteomes" id="UP000265882"/>
    </source>
</evidence>
<dbReference type="Proteomes" id="UP000265882">
    <property type="component" value="Unassembled WGS sequence"/>
</dbReference>
<organism evidence="1 2">
    <name type="scientific">Abyssobacteria bacterium (strain SURF_5)</name>
    <dbReference type="NCBI Taxonomy" id="2093360"/>
    <lineage>
        <taxon>Bacteria</taxon>
        <taxon>Pseudomonadati</taxon>
        <taxon>Candidatus Hydrogenedentota</taxon>
        <taxon>Candidatus Abyssobacteria</taxon>
    </lineage>
</organism>
<reference evidence="1 2" key="1">
    <citation type="journal article" date="2017" name="ISME J.">
        <title>Energy and carbon metabolisms in a deep terrestrial subsurface fluid microbial community.</title>
        <authorList>
            <person name="Momper L."/>
            <person name="Jungbluth S.P."/>
            <person name="Lee M.D."/>
            <person name="Amend J.P."/>
        </authorList>
    </citation>
    <scope>NUCLEOTIDE SEQUENCE [LARGE SCALE GENOMIC DNA]</scope>
    <source>
        <strain evidence="1">SURF_5</strain>
    </source>
</reference>
<sequence length="62" mass="7430">MWIHDLPGVFVPWWFAFLIFEPRSECGILEARDFASLSREGKLWIDDSINLRLYFFRLVVPL</sequence>
<evidence type="ECO:0000313" key="1">
    <source>
        <dbReference type="EMBL" id="RJP18711.1"/>
    </source>
</evidence>
<proteinExistence type="predicted"/>
<accession>A0A3A4NT15</accession>
<gene>
    <name evidence="1" type="ORF">C4520_14040</name>
</gene>
<dbReference type="AlphaFoldDB" id="A0A3A4NT15"/>
<protein>
    <submittedName>
        <fullName evidence="1">Uncharacterized protein</fullName>
    </submittedName>
</protein>
<name>A0A3A4NT15_ABYX5</name>
<dbReference type="EMBL" id="QZKU01000098">
    <property type="protein sequence ID" value="RJP18711.1"/>
    <property type="molecule type" value="Genomic_DNA"/>
</dbReference>
<comment type="caution">
    <text evidence="1">The sequence shown here is derived from an EMBL/GenBank/DDBJ whole genome shotgun (WGS) entry which is preliminary data.</text>
</comment>